<feature type="region of interest" description="Disordered" evidence="1">
    <location>
        <begin position="37"/>
        <end position="74"/>
    </location>
</feature>
<proteinExistence type="predicted"/>
<comment type="caution">
    <text evidence="3">The sequence shown here is derived from an EMBL/GenBank/DDBJ whole genome shotgun (WGS) entry which is preliminary data.</text>
</comment>
<evidence type="ECO:0000313" key="4">
    <source>
        <dbReference type="Proteomes" id="UP000262371"/>
    </source>
</evidence>
<name>A0A371Z394_9PROT</name>
<keyword evidence="2" id="KW-0732">Signal</keyword>
<evidence type="ECO:0000256" key="2">
    <source>
        <dbReference type="SAM" id="SignalP"/>
    </source>
</evidence>
<accession>A0A371Z394</accession>
<dbReference type="AlphaFoldDB" id="A0A371Z394"/>
<evidence type="ECO:0000256" key="1">
    <source>
        <dbReference type="SAM" id="MobiDB-lite"/>
    </source>
</evidence>
<organism evidence="3 4">
    <name type="scientific">Komagataeibacter melaceti</name>
    <dbReference type="NCBI Taxonomy" id="2766577"/>
    <lineage>
        <taxon>Bacteria</taxon>
        <taxon>Pseudomonadati</taxon>
        <taxon>Pseudomonadota</taxon>
        <taxon>Alphaproteobacteria</taxon>
        <taxon>Acetobacterales</taxon>
        <taxon>Acetobacteraceae</taxon>
        <taxon>Komagataeibacter</taxon>
    </lineage>
</organism>
<dbReference type="PROSITE" id="PS51257">
    <property type="entry name" value="PROKAR_LIPOPROTEIN"/>
    <property type="match status" value="1"/>
</dbReference>
<feature type="compositionally biased region" description="Basic and acidic residues" evidence="1">
    <location>
        <begin position="37"/>
        <end position="68"/>
    </location>
</feature>
<keyword evidence="4" id="KW-1185">Reference proteome</keyword>
<feature type="signal peptide" evidence="2">
    <location>
        <begin position="1"/>
        <end position="29"/>
    </location>
</feature>
<dbReference type="Proteomes" id="UP000262371">
    <property type="component" value="Unassembled WGS sequence"/>
</dbReference>
<reference evidence="3 4" key="1">
    <citation type="submission" date="2018-08" db="EMBL/GenBank/DDBJ databases">
        <title>Komagataeibacter sp. AV 382.</title>
        <authorList>
            <person name="Skraban J."/>
            <person name="Trcek J."/>
        </authorList>
    </citation>
    <scope>NUCLEOTIDE SEQUENCE [LARGE SCALE GENOMIC DNA]</scope>
    <source>
        <strain evidence="3 4">AV 382</strain>
    </source>
</reference>
<feature type="chain" id="PRO_5016604632" evidence="2">
    <location>
        <begin position="30"/>
        <end position="74"/>
    </location>
</feature>
<evidence type="ECO:0000313" key="3">
    <source>
        <dbReference type="EMBL" id="RFD20948.1"/>
    </source>
</evidence>
<dbReference type="OrthoDB" id="7284426at2"/>
<dbReference type="EMBL" id="QUWV01000028">
    <property type="protein sequence ID" value="RFD20948.1"/>
    <property type="molecule type" value="Genomic_DNA"/>
</dbReference>
<gene>
    <name evidence="3" type="ORF">DY926_03550</name>
</gene>
<sequence>MTAQRPARRGTRSLALMALALVLASQGLAGCKRHNETVGEKVDRFGDKVQDKLDPPKGPAEKAGRSIDRTLNND</sequence>
<protein>
    <submittedName>
        <fullName evidence="3">Uncharacterized protein</fullName>
    </submittedName>
</protein>